<evidence type="ECO:0000313" key="2">
    <source>
        <dbReference type="Proteomes" id="UP000094626"/>
    </source>
</evidence>
<dbReference type="Proteomes" id="UP000094626">
    <property type="component" value="Plasmid pSA2"/>
</dbReference>
<protein>
    <submittedName>
        <fullName evidence="1">Uncharacterized protein</fullName>
    </submittedName>
</protein>
<dbReference type="EMBL" id="CP017077">
    <property type="protein sequence ID" value="AOR80366.1"/>
    <property type="molecule type" value="Genomic_DNA"/>
</dbReference>
<dbReference type="RefSeq" id="WP_069709760.1">
    <property type="nucleotide sequence ID" value="NZ_CP017077.1"/>
</dbReference>
<geneLocation type="plasmid" evidence="1 2">
    <name>pSA2</name>
</geneLocation>
<dbReference type="AlphaFoldDB" id="A0A1D8AE27"/>
<keyword evidence="1" id="KW-0614">Plasmid</keyword>
<keyword evidence="2" id="KW-1185">Reference proteome</keyword>
<dbReference type="OrthoDB" id="8081825at2"/>
<sequence length="101" mass="11451">MNRYEDKPFLELLDSYVLRAIGALDPDKEAILDASEVHLQEVWNLPGRWHDIVASRMQFSADQASHINMVWLAAREDGARHGAAPTPLEFTRLFVDVNYAG</sequence>
<reference evidence="2" key="1">
    <citation type="journal article" date="2017" name="J. Biotechnol.">
        <title>Complete genome sequence of Novosphingobium resinovorum SA1, a versatile xenobiotic-degrading bacterium capable of utilizing sulfanilic acid.</title>
        <authorList>
            <person name="Hegedus B."/>
            <person name="Kos P.B."/>
            <person name="Balint B."/>
            <person name="Maroti G."/>
            <person name="Gan H.M."/>
            <person name="Perei K."/>
            <person name="Rakhely G."/>
        </authorList>
    </citation>
    <scope>NUCLEOTIDE SEQUENCE [LARGE SCALE GENOMIC DNA]</scope>
    <source>
        <strain evidence="2">SA1</strain>
    </source>
</reference>
<gene>
    <name evidence="1" type="ORF">BES08_26115</name>
</gene>
<dbReference type="KEGG" id="nre:BES08_26115"/>
<name>A0A1D8AE27_9SPHN</name>
<organism evidence="1 2">
    <name type="scientific">Novosphingobium resinovorum</name>
    <dbReference type="NCBI Taxonomy" id="158500"/>
    <lineage>
        <taxon>Bacteria</taxon>
        <taxon>Pseudomonadati</taxon>
        <taxon>Pseudomonadota</taxon>
        <taxon>Alphaproteobacteria</taxon>
        <taxon>Sphingomonadales</taxon>
        <taxon>Sphingomonadaceae</taxon>
        <taxon>Novosphingobium</taxon>
    </lineage>
</organism>
<evidence type="ECO:0000313" key="1">
    <source>
        <dbReference type="EMBL" id="AOR80366.1"/>
    </source>
</evidence>
<proteinExistence type="predicted"/>
<accession>A0A1D8AE27</accession>